<feature type="compositionally biased region" description="Low complexity" evidence="1">
    <location>
        <begin position="147"/>
        <end position="171"/>
    </location>
</feature>
<dbReference type="EMBL" id="JANIGO010000006">
    <property type="protein sequence ID" value="MCQ8897668.1"/>
    <property type="molecule type" value="Genomic_DNA"/>
</dbReference>
<feature type="compositionally biased region" description="Gly residues" evidence="1">
    <location>
        <begin position="172"/>
        <end position="196"/>
    </location>
</feature>
<dbReference type="RefSeq" id="WP_256765474.1">
    <property type="nucleotide sequence ID" value="NZ_JANIGO010000006.1"/>
</dbReference>
<evidence type="ECO:0000256" key="1">
    <source>
        <dbReference type="SAM" id="MobiDB-lite"/>
    </source>
</evidence>
<evidence type="ECO:0000313" key="3">
    <source>
        <dbReference type="Proteomes" id="UP001204142"/>
    </source>
</evidence>
<name>A0ABT1WKP9_9BURK</name>
<organism evidence="2 3">
    <name type="scientific">Limnobacter humi</name>
    <dbReference type="NCBI Taxonomy" id="1778671"/>
    <lineage>
        <taxon>Bacteria</taxon>
        <taxon>Pseudomonadati</taxon>
        <taxon>Pseudomonadota</taxon>
        <taxon>Betaproteobacteria</taxon>
        <taxon>Burkholderiales</taxon>
        <taxon>Burkholderiaceae</taxon>
        <taxon>Limnobacter</taxon>
    </lineage>
</organism>
<reference evidence="2 3" key="1">
    <citation type="submission" date="2022-07" db="EMBL/GenBank/DDBJ databases">
        <authorList>
            <person name="Xamxidin M."/>
            <person name="Wu M."/>
        </authorList>
    </citation>
    <scope>NUCLEOTIDE SEQUENCE [LARGE SCALE GENOMIC DNA]</scope>
    <source>
        <strain evidence="2 3">NBRC 111650</strain>
    </source>
</reference>
<evidence type="ECO:0000313" key="2">
    <source>
        <dbReference type="EMBL" id="MCQ8897668.1"/>
    </source>
</evidence>
<accession>A0ABT1WKP9</accession>
<sequence length="249" mass="24116">MNTSNTPEKALQEATLTGVRGQVQLMRDGAILPAAEGMALLPGDRIVTDATAHAVVKFTGVAEPLVIEQGSAATLNLQTLDGQDAPQWVAADMQGDGIFFQDPSASAQATGDEGVFGLVGTGLVTGGAFPVIETVAALAGTAAIVADSGNSSDTTTSMSADTSGSGTDTTGGNTGGTDTGGGNTGGGDTSGGGTDMGGTPTAGPLDAVLAPVTDSVDTLLTTLGIPNPIGHSALPTEGLSSLTGALTTA</sequence>
<protein>
    <recommendedName>
        <fullName evidence="4">Retention module-containing protein</fullName>
    </recommendedName>
</protein>
<dbReference type="Proteomes" id="UP001204142">
    <property type="component" value="Unassembled WGS sequence"/>
</dbReference>
<proteinExistence type="predicted"/>
<feature type="region of interest" description="Disordered" evidence="1">
    <location>
        <begin position="147"/>
        <end position="205"/>
    </location>
</feature>
<keyword evidence="3" id="KW-1185">Reference proteome</keyword>
<gene>
    <name evidence="2" type="ORF">NQT62_14600</name>
</gene>
<evidence type="ECO:0008006" key="4">
    <source>
        <dbReference type="Google" id="ProtNLM"/>
    </source>
</evidence>
<comment type="caution">
    <text evidence="2">The sequence shown here is derived from an EMBL/GenBank/DDBJ whole genome shotgun (WGS) entry which is preliminary data.</text>
</comment>